<keyword evidence="11" id="KW-1185">Reference proteome</keyword>
<keyword evidence="2" id="KW-0031">Aminopeptidase</keyword>
<protein>
    <submittedName>
        <fullName evidence="10">M28 family peptidase</fullName>
    </submittedName>
</protein>
<keyword evidence="6" id="KW-0378">Hydrolase</keyword>
<dbReference type="EMBL" id="JAHCLR010000040">
    <property type="protein sequence ID" value="MBS9535312.1"/>
    <property type="molecule type" value="Genomic_DNA"/>
</dbReference>
<dbReference type="RefSeq" id="WP_214094171.1">
    <property type="nucleotide sequence ID" value="NZ_JAHCLR010000040.1"/>
</dbReference>
<evidence type="ECO:0000313" key="11">
    <source>
        <dbReference type="Proteomes" id="UP001519535"/>
    </source>
</evidence>
<dbReference type="Proteomes" id="UP001519535">
    <property type="component" value="Unassembled WGS sequence"/>
</dbReference>
<evidence type="ECO:0000256" key="5">
    <source>
        <dbReference type="ARBA" id="ARBA00022729"/>
    </source>
</evidence>
<comment type="similarity">
    <text evidence="1">Belongs to the peptidase M28 family. M28A subfamily.</text>
</comment>
<evidence type="ECO:0000313" key="10">
    <source>
        <dbReference type="EMBL" id="MBS9535312.1"/>
    </source>
</evidence>
<dbReference type="Gene3D" id="3.40.630.10">
    <property type="entry name" value="Zn peptidases"/>
    <property type="match status" value="1"/>
</dbReference>
<dbReference type="PROSITE" id="PS51257">
    <property type="entry name" value="PROKAR_LIPOPROTEIN"/>
    <property type="match status" value="1"/>
</dbReference>
<sequence>MDYKSRLLPALAGGVLIGALFSGGCSRSQQQSDADVKAAAEFATTLSSKVKIDAIMAHLQKLQDIANANNNTRAIGTPGFDASVDYVANTLREHGFDVQTPEFTARVFKAEPGTVTIGGKIVDARALLYSIGTAAEGVEGPLVAVPADDSPGCTAEDYDGLMVKDAVVLVDRGSCPFKEKMAVAVEKGAVAMVVADSVDEPKMGGTLGEKTDVKIPVVSVTKADGAMLRETHGKITVKLDAHTDNIPSRNVIAQTKTGSTENVVMLGAHLDSVPEGPGINDNGSGVASILETALQLGNSPDVHNAVRFGFWGAEELGLIGSSKYVETLDVEELKNIALYLNFDMLGSPNPGYFTYDGDQSLDADKRGQPIVPEGSAGIERTLTGYLKSAGKTAQDTQFDGRSDYDGFTQAGVPSGGLFSGAEVKKTADEAKLWGGTADEAFDPNYHQKGDTIENIDRDELAINGPGAAYAAGLYSQDLSGRNGVPVREDRTRHVLNKP</sequence>
<dbReference type="CDD" id="cd03876">
    <property type="entry name" value="M28_SGAP_like"/>
    <property type="match status" value="1"/>
</dbReference>
<reference evidence="10 11" key="1">
    <citation type="submission" date="2021-05" db="EMBL/GenBank/DDBJ databases">
        <title>Mycobacterium acidophilum sp. nov., an extremely acid-tolerant member of the genus Mycobacterium.</title>
        <authorList>
            <person name="Xia J."/>
        </authorList>
    </citation>
    <scope>NUCLEOTIDE SEQUENCE [LARGE SCALE GENOMIC DNA]</scope>
    <source>
        <strain evidence="10 11">M1</strain>
    </source>
</reference>
<dbReference type="InterPro" id="IPR003137">
    <property type="entry name" value="PA_domain"/>
</dbReference>
<feature type="domain" description="PA" evidence="8">
    <location>
        <begin position="138"/>
        <end position="228"/>
    </location>
</feature>
<gene>
    <name evidence="10" type="ORF">KIH27_17135</name>
</gene>
<name>A0ABS5RLZ2_9MYCO</name>
<dbReference type="Pfam" id="PF04389">
    <property type="entry name" value="Peptidase_M28"/>
    <property type="match status" value="1"/>
</dbReference>
<keyword evidence="7" id="KW-0862">Zinc</keyword>
<evidence type="ECO:0000256" key="4">
    <source>
        <dbReference type="ARBA" id="ARBA00022723"/>
    </source>
</evidence>
<feature type="domain" description="Peptidase M28" evidence="9">
    <location>
        <begin position="250"/>
        <end position="464"/>
    </location>
</feature>
<evidence type="ECO:0000256" key="3">
    <source>
        <dbReference type="ARBA" id="ARBA00022670"/>
    </source>
</evidence>
<dbReference type="PANTHER" id="PTHR12147:SF26">
    <property type="entry name" value="PEPTIDASE M28 DOMAIN-CONTAINING PROTEIN"/>
    <property type="match status" value="1"/>
</dbReference>
<dbReference type="InterPro" id="IPR046450">
    <property type="entry name" value="PA_dom_sf"/>
</dbReference>
<dbReference type="InterPro" id="IPR041756">
    <property type="entry name" value="M28_SGAP-like"/>
</dbReference>
<organism evidence="10 11">
    <name type="scientific">Mycolicibacter acidiphilus</name>
    <dbReference type="NCBI Taxonomy" id="2835306"/>
    <lineage>
        <taxon>Bacteria</taxon>
        <taxon>Bacillati</taxon>
        <taxon>Actinomycetota</taxon>
        <taxon>Actinomycetes</taxon>
        <taxon>Mycobacteriales</taxon>
        <taxon>Mycobacteriaceae</taxon>
        <taxon>Mycolicibacter</taxon>
    </lineage>
</organism>
<dbReference type="Pfam" id="PF02225">
    <property type="entry name" value="PA"/>
    <property type="match status" value="1"/>
</dbReference>
<evidence type="ECO:0000256" key="7">
    <source>
        <dbReference type="ARBA" id="ARBA00022833"/>
    </source>
</evidence>
<evidence type="ECO:0000259" key="9">
    <source>
        <dbReference type="Pfam" id="PF04389"/>
    </source>
</evidence>
<keyword evidence="3" id="KW-0645">Protease</keyword>
<dbReference type="InterPro" id="IPR045175">
    <property type="entry name" value="M28_fam"/>
</dbReference>
<keyword evidence="4" id="KW-0479">Metal-binding</keyword>
<comment type="caution">
    <text evidence="10">The sequence shown here is derived from an EMBL/GenBank/DDBJ whole genome shotgun (WGS) entry which is preliminary data.</text>
</comment>
<dbReference type="PANTHER" id="PTHR12147">
    <property type="entry name" value="METALLOPEPTIDASE M28 FAMILY MEMBER"/>
    <property type="match status" value="1"/>
</dbReference>
<evidence type="ECO:0000256" key="1">
    <source>
        <dbReference type="ARBA" id="ARBA00005957"/>
    </source>
</evidence>
<accession>A0ABS5RLZ2</accession>
<dbReference type="CDD" id="cd04816">
    <property type="entry name" value="PA_SaNapH_like"/>
    <property type="match status" value="1"/>
</dbReference>
<keyword evidence="5" id="KW-0732">Signal</keyword>
<dbReference type="InterPro" id="IPR007484">
    <property type="entry name" value="Peptidase_M28"/>
</dbReference>
<dbReference type="Gene3D" id="3.50.30.30">
    <property type="match status" value="1"/>
</dbReference>
<evidence type="ECO:0000256" key="6">
    <source>
        <dbReference type="ARBA" id="ARBA00022801"/>
    </source>
</evidence>
<evidence type="ECO:0000259" key="8">
    <source>
        <dbReference type="Pfam" id="PF02225"/>
    </source>
</evidence>
<proteinExistence type="inferred from homology"/>
<evidence type="ECO:0000256" key="2">
    <source>
        <dbReference type="ARBA" id="ARBA00022438"/>
    </source>
</evidence>
<dbReference type="SUPFAM" id="SSF53187">
    <property type="entry name" value="Zn-dependent exopeptidases"/>
    <property type="match status" value="1"/>
</dbReference>
<dbReference type="SUPFAM" id="SSF52025">
    <property type="entry name" value="PA domain"/>
    <property type="match status" value="1"/>
</dbReference>